<protein>
    <submittedName>
        <fullName evidence="1">Uncharacterized protein</fullName>
    </submittedName>
</protein>
<dbReference type="Proteomes" id="UP000243681">
    <property type="component" value="Chromosome 1"/>
</dbReference>
<dbReference type="VEuPathDB" id="ToxoDB:ETH_00018430"/>
<dbReference type="EMBL" id="AM269894">
    <property type="protein sequence ID" value="CAK51533.1"/>
    <property type="molecule type" value="Genomic_DNA"/>
</dbReference>
<dbReference type="AlphaFoldDB" id="C8TE47"/>
<accession>C8TE47</accession>
<evidence type="ECO:0000313" key="2">
    <source>
        <dbReference type="Proteomes" id="UP000243681"/>
    </source>
</evidence>
<sequence length="87" mass="9571">MEDPFQNTEVGVESGVTTRAENCEILRMEEPFQNTGGKSARLSPCQRSQEGAFKTMTNGPFLYPEASLWAGILNVSSNELDMKGIKV</sequence>
<evidence type="ECO:0000313" key="1">
    <source>
        <dbReference type="EMBL" id="CAK51533.1"/>
    </source>
</evidence>
<reference evidence="1 2" key="1">
    <citation type="journal article" date="2007" name="Genome Res.">
        <title>Sequencing and analysis of chromosome 1 of Eimeria tenella reveals a unique segmental organization.</title>
        <authorList>
            <person name="Ling K.H."/>
            <person name="Rajandream M.A."/>
            <person name="Rivailler P."/>
            <person name="Ivens A."/>
            <person name="Yap S.J."/>
            <person name="Madeira A.M.B.N."/>
            <person name="Mungall K."/>
            <person name="Billington K."/>
            <person name="Yee W.Y."/>
            <person name="Bankier A.T."/>
            <person name="Carroll F."/>
            <person name="Durham A.M."/>
            <person name="Peters N."/>
            <person name="Loo S.S."/>
            <person name="Mat-Isa M.N."/>
            <person name="Novaes J."/>
            <person name="Quail M."/>
            <person name="Rosli R."/>
            <person name="Shamsudin M.N."/>
            <person name="Sobreira T.J.P."/>
            <person name="Tivey A.R."/>
            <person name="Wai S.F."/>
            <person name="White S."/>
            <person name="Wu X."/>
            <person name="Kerhornou A.X."/>
            <person name="Blake D."/>
            <person name="Mohamed R."/>
            <person name="Shirley M."/>
            <person name="Gruber A."/>
            <person name="Berriman M."/>
            <person name="Tomley F."/>
            <person name="Dear P.H."/>
            <person name="Wan K.L."/>
        </authorList>
    </citation>
    <scope>NUCLEOTIDE SEQUENCE [LARGE SCALE GENOMIC DNA]</scope>
    <source>
        <strain evidence="1 2">Houghton</strain>
    </source>
</reference>
<gene>
    <name evidence="1" type="ORF">e1116g03.tmp0141</name>
</gene>
<organism evidence="1 2">
    <name type="scientific">Eimeria tenella</name>
    <name type="common">Coccidian parasite</name>
    <dbReference type="NCBI Taxonomy" id="5802"/>
    <lineage>
        <taxon>Eukaryota</taxon>
        <taxon>Sar</taxon>
        <taxon>Alveolata</taxon>
        <taxon>Apicomplexa</taxon>
        <taxon>Conoidasida</taxon>
        <taxon>Coccidia</taxon>
        <taxon>Eucoccidiorida</taxon>
        <taxon>Eimeriorina</taxon>
        <taxon>Eimeriidae</taxon>
        <taxon>Eimeria</taxon>
    </lineage>
</organism>
<name>C8TE47_EIMTE</name>
<proteinExistence type="predicted"/>